<organism evidence="2 3">
    <name type="scientific">Streptomyces blastmyceticus</name>
    <dbReference type="NCBI Taxonomy" id="68180"/>
    <lineage>
        <taxon>Bacteria</taxon>
        <taxon>Bacillati</taxon>
        <taxon>Actinomycetota</taxon>
        <taxon>Actinomycetes</taxon>
        <taxon>Kitasatosporales</taxon>
        <taxon>Streptomycetaceae</taxon>
        <taxon>Streptomyces</taxon>
    </lineage>
</organism>
<evidence type="ECO:0008006" key="4">
    <source>
        <dbReference type="Google" id="ProtNLM"/>
    </source>
</evidence>
<sequence>MEDSSKALGFSQAKAYDLVRRGEFPERADQTDNRRTAARTAADKPSTARCKAVAALASFLKWM</sequence>
<dbReference type="Proteomes" id="UP001500063">
    <property type="component" value="Unassembled WGS sequence"/>
</dbReference>
<protein>
    <recommendedName>
        <fullName evidence="4">DNA-binding protein</fullName>
    </recommendedName>
</protein>
<reference evidence="3" key="1">
    <citation type="journal article" date="2019" name="Int. J. Syst. Evol. Microbiol.">
        <title>The Global Catalogue of Microorganisms (GCM) 10K type strain sequencing project: providing services to taxonomists for standard genome sequencing and annotation.</title>
        <authorList>
            <consortium name="The Broad Institute Genomics Platform"/>
            <consortium name="The Broad Institute Genome Sequencing Center for Infectious Disease"/>
            <person name="Wu L."/>
            <person name="Ma J."/>
        </authorList>
    </citation>
    <scope>NUCLEOTIDE SEQUENCE [LARGE SCALE GENOMIC DNA]</scope>
    <source>
        <strain evidence="3">JCM 4565</strain>
    </source>
</reference>
<feature type="region of interest" description="Disordered" evidence="1">
    <location>
        <begin position="21"/>
        <end position="44"/>
    </location>
</feature>
<name>A0ABP3H7M2_9ACTN</name>
<evidence type="ECO:0000256" key="1">
    <source>
        <dbReference type="SAM" id="MobiDB-lite"/>
    </source>
</evidence>
<gene>
    <name evidence="2" type="ORF">GCM10010319_47220</name>
</gene>
<keyword evidence="3" id="KW-1185">Reference proteome</keyword>
<accession>A0ABP3H7M2</accession>
<evidence type="ECO:0000313" key="2">
    <source>
        <dbReference type="EMBL" id="GAA0363971.1"/>
    </source>
</evidence>
<evidence type="ECO:0000313" key="3">
    <source>
        <dbReference type="Proteomes" id="UP001500063"/>
    </source>
</evidence>
<feature type="compositionally biased region" description="Basic and acidic residues" evidence="1">
    <location>
        <begin position="21"/>
        <end position="35"/>
    </location>
</feature>
<comment type="caution">
    <text evidence="2">The sequence shown here is derived from an EMBL/GenBank/DDBJ whole genome shotgun (WGS) entry which is preliminary data.</text>
</comment>
<dbReference type="EMBL" id="BAAABW010000026">
    <property type="protein sequence ID" value="GAA0363971.1"/>
    <property type="molecule type" value="Genomic_DNA"/>
</dbReference>
<proteinExistence type="predicted"/>